<comment type="caution">
    <text evidence="1">The sequence shown here is derived from an EMBL/GenBank/DDBJ whole genome shotgun (WGS) entry which is preliminary data.</text>
</comment>
<reference evidence="1 2" key="1">
    <citation type="journal article" date="2014" name="Nature">
        <title>The genome of Eucalyptus grandis.</title>
        <authorList>
            <person name="Myburg A.A."/>
            <person name="Grattapaglia D."/>
            <person name="Tuskan G.A."/>
            <person name="Hellsten U."/>
            <person name="Hayes R.D."/>
            <person name="Grimwood J."/>
            <person name="Jenkins J."/>
            <person name="Lindquist E."/>
            <person name="Tice H."/>
            <person name="Bauer D."/>
            <person name="Goodstein D.M."/>
            <person name="Dubchak I."/>
            <person name="Poliakov A."/>
            <person name="Mizrachi E."/>
            <person name="Kullan A.R."/>
            <person name="Hussey S.G."/>
            <person name="Pinard D."/>
            <person name="van der Merwe K."/>
            <person name="Singh P."/>
            <person name="van Jaarsveld I."/>
            <person name="Silva-Junior O.B."/>
            <person name="Togawa R.C."/>
            <person name="Pappas M.R."/>
            <person name="Faria D.A."/>
            <person name="Sansaloni C.P."/>
            <person name="Petroli C.D."/>
            <person name="Yang X."/>
            <person name="Ranjan P."/>
            <person name="Tschaplinski T.J."/>
            <person name="Ye C.Y."/>
            <person name="Li T."/>
            <person name="Sterck L."/>
            <person name="Vanneste K."/>
            <person name="Murat F."/>
            <person name="Soler M."/>
            <person name="Clemente H.S."/>
            <person name="Saidi N."/>
            <person name="Cassan-Wang H."/>
            <person name="Dunand C."/>
            <person name="Hefer C.A."/>
            <person name="Bornberg-Bauer E."/>
            <person name="Kersting A.R."/>
            <person name="Vining K."/>
            <person name="Amarasinghe V."/>
            <person name="Ranik M."/>
            <person name="Naithani S."/>
            <person name="Elser J."/>
            <person name="Boyd A.E."/>
            <person name="Liston A."/>
            <person name="Spatafora J.W."/>
            <person name="Dharmwardhana P."/>
            <person name="Raja R."/>
            <person name="Sullivan C."/>
            <person name="Romanel E."/>
            <person name="Alves-Ferreira M."/>
            <person name="Kulheim C."/>
            <person name="Foley W."/>
            <person name="Carocha V."/>
            <person name="Paiva J."/>
            <person name="Kudrna D."/>
            <person name="Brommonschenkel S.H."/>
            <person name="Pasquali G."/>
            <person name="Byrne M."/>
            <person name="Rigault P."/>
            <person name="Tibbits J."/>
            <person name="Spokevicius A."/>
            <person name="Jones R.C."/>
            <person name="Steane D.A."/>
            <person name="Vaillancourt R.E."/>
            <person name="Potts B.M."/>
            <person name="Joubert F."/>
            <person name="Barry K."/>
            <person name="Pappas G.J."/>
            <person name="Strauss S.H."/>
            <person name="Jaiswal P."/>
            <person name="Grima-Pettenati J."/>
            <person name="Salse J."/>
            <person name="Van de Peer Y."/>
            <person name="Rokhsar D.S."/>
            <person name="Schmutz J."/>
        </authorList>
    </citation>
    <scope>NUCLEOTIDE SEQUENCE [LARGE SCALE GENOMIC DNA]</scope>
    <source>
        <strain evidence="2">cv. BRASUZ1</strain>
        <tissue evidence="1">Leaf extractions</tissue>
    </source>
</reference>
<accession>A0ACC3IRZ2</accession>
<dbReference type="EMBL" id="CM064445">
    <property type="protein sequence ID" value="KAK3404174.1"/>
    <property type="molecule type" value="Genomic_DNA"/>
</dbReference>
<gene>
    <name evidence="1" type="ORF">EUGRSUZ_K00035</name>
</gene>
<proteinExistence type="predicted"/>
<keyword evidence="2" id="KW-1185">Reference proteome</keyword>
<protein>
    <submittedName>
        <fullName evidence="1">Uncharacterized protein</fullName>
    </submittedName>
</protein>
<sequence length="442" mass="49107">MDMGSKRDLVSRNSMISCYASNHMGVRRDGSFPNNYCVAEVIYGCPVPDNASIGDIVFGFIIKSCYADSEGFVGCALISMFTTGSTDLISARKVFKKSPGRSVVAWTLMMTRYTLGYAQTEDNGEAIILFLEMIKGPVRPNHFTFASVLKACGSSCDADMGIQINELATKLGFASDTCMTNSLTSIYSRSGHGKDAQRTFDALFEKNLISFNTLVDAYAKSLESDEAFELLREIEESGIGMSAFTFANLPIGKGSKSMRDGKIRAGLKSVHFQCFDHYVSKVWKPRSCFSSFCETRIDHYACVVAYMGRSGSFADPLQFINSLPFMADSLVRRLGWSWEDAAEIRKKMKLEFVTKEADCSWIQVKNKVHKFYVGDTSHPKKLGNVLNIEFVLRDVEKGQKEQRLIQHSEKIAVVFGLISTSSPKSVRVFKNLHICGDCNSAI</sequence>
<organism evidence="1 2">
    <name type="scientific">Eucalyptus grandis</name>
    <name type="common">Flooded gum</name>
    <dbReference type="NCBI Taxonomy" id="71139"/>
    <lineage>
        <taxon>Eukaryota</taxon>
        <taxon>Viridiplantae</taxon>
        <taxon>Streptophyta</taxon>
        <taxon>Embryophyta</taxon>
        <taxon>Tracheophyta</taxon>
        <taxon>Spermatophyta</taxon>
        <taxon>Magnoliopsida</taxon>
        <taxon>eudicotyledons</taxon>
        <taxon>Gunneridae</taxon>
        <taxon>Pentapetalae</taxon>
        <taxon>rosids</taxon>
        <taxon>malvids</taxon>
        <taxon>Myrtales</taxon>
        <taxon>Myrtaceae</taxon>
        <taxon>Myrtoideae</taxon>
        <taxon>Eucalypteae</taxon>
        <taxon>Eucalyptus</taxon>
    </lineage>
</organism>
<dbReference type="Proteomes" id="UP000030711">
    <property type="component" value="Chromosome 11"/>
</dbReference>
<evidence type="ECO:0000313" key="1">
    <source>
        <dbReference type="EMBL" id="KAK3404174.1"/>
    </source>
</evidence>
<evidence type="ECO:0000313" key="2">
    <source>
        <dbReference type="Proteomes" id="UP000030711"/>
    </source>
</evidence>
<name>A0ACC3IRZ2_EUCGR</name>